<dbReference type="InterPro" id="IPR029044">
    <property type="entry name" value="Nucleotide-diphossugar_trans"/>
</dbReference>
<evidence type="ECO:0000256" key="2">
    <source>
        <dbReference type="ARBA" id="ARBA00022695"/>
    </source>
</evidence>
<comment type="caution">
    <text evidence="4">The sequence shown here is derived from an EMBL/GenBank/DDBJ whole genome shotgun (WGS) entry which is preliminary data.</text>
</comment>
<dbReference type="PANTHER" id="PTHR43584:SF8">
    <property type="entry name" value="N-ACETYLMURAMATE ALPHA-1-PHOSPHATE URIDYLYLTRANSFERASE"/>
    <property type="match status" value="1"/>
</dbReference>
<reference evidence="4 5" key="1">
    <citation type="journal article" date="2019" name="PLoS Negl. Trop. Dis.">
        <title>Revisiting the worldwide diversity of Leptospira species in the environment.</title>
        <authorList>
            <person name="Vincent A.T."/>
            <person name="Schiettekatte O."/>
            <person name="Bourhy P."/>
            <person name="Veyrier F.J."/>
            <person name="Picardeau M."/>
        </authorList>
    </citation>
    <scope>NUCLEOTIDE SEQUENCE [LARGE SCALE GENOMIC DNA]</scope>
    <source>
        <strain evidence="4 5">201702444</strain>
    </source>
</reference>
<keyword evidence="1 4" id="KW-0808">Transferase</keyword>
<dbReference type="RefSeq" id="WP_135670068.1">
    <property type="nucleotide sequence ID" value="NZ_RQGN01000028.1"/>
</dbReference>
<sequence>MKFFIPAAGFGTRMKELTKDIPKPLLPVNGIPLVYYSLFQAWRQNAEGAVINTHYLGEKIRKELETFSLFPLFFSDENKEILGTAGGIRTGLERAGWMGETIGIINPDFLYFPPENFSLPTVLKDNDCLLYLLPQPESTGYTGLGLDKGRILFGNGNLFYIGISVLNSAVLYTIPSETFFDLSKTFQELSAKQRLGGIEFKGEAIDLGEKEYYLSLKNKNFSEKLGPRWGEFLELCKLPIQR</sequence>
<gene>
    <name evidence="4" type="ORF">EHQ76_05270</name>
</gene>
<evidence type="ECO:0000256" key="1">
    <source>
        <dbReference type="ARBA" id="ARBA00022679"/>
    </source>
</evidence>
<dbReference type="Pfam" id="PF00483">
    <property type="entry name" value="NTP_transferase"/>
    <property type="match status" value="1"/>
</dbReference>
<keyword evidence="2" id="KW-0548">Nucleotidyltransferase</keyword>
<protein>
    <submittedName>
        <fullName evidence="4">Nucleotidyltransferase family protein</fullName>
    </submittedName>
</protein>
<accession>A0A5F2BNJ7</accession>
<organism evidence="4 5">
    <name type="scientific">Leptospira barantonii</name>
    <dbReference type="NCBI Taxonomy" id="2023184"/>
    <lineage>
        <taxon>Bacteria</taxon>
        <taxon>Pseudomonadati</taxon>
        <taxon>Spirochaetota</taxon>
        <taxon>Spirochaetia</taxon>
        <taxon>Leptospirales</taxon>
        <taxon>Leptospiraceae</taxon>
        <taxon>Leptospira</taxon>
    </lineage>
</organism>
<dbReference type="OrthoDB" id="9788272at2"/>
<dbReference type="EMBL" id="RQGN01000028">
    <property type="protein sequence ID" value="TGM07133.1"/>
    <property type="molecule type" value="Genomic_DNA"/>
</dbReference>
<evidence type="ECO:0000313" key="4">
    <source>
        <dbReference type="EMBL" id="TGM07133.1"/>
    </source>
</evidence>
<dbReference type="GO" id="GO:0016779">
    <property type="term" value="F:nucleotidyltransferase activity"/>
    <property type="evidence" value="ECO:0007669"/>
    <property type="project" value="UniProtKB-KW"/>
</dbReference>
<dbReference type="InterPro" id="IPR005835">
    <property type="entry name" value="NTP_transferase_dom"/>
</dbReference>
<dbReference type="SUPFAM" id="SSF53448">
    <property type="entry name" value="Nucleotide-diphospho-sugar transferases"/>
    <property type="match status" value="1"/>
</dbReference>
<dbReference type="PANTHER" id="PTHR43584">
    <property type="entry name" value="NUCLEOTIDYL TRANSFERASE"/>
    <property type="match status" value="1"/>
</dbReference>
<evidence type="ECO:0000313" key="5">
    <source>
        <dbReference type="Proteomes" id="UP000298429"/>
    </source>
</evidence>
<feature type="domain" description="Nucleotidyl transferase" evidence="3">
    <location>
        <begin position="7"/>
        <end position="111"/>
    </location>
</feature>
<dbReference type="AlphaFoldDB" id="A0A5F2BNJ7"/>
<dbReference type="Proteomes" id="UP000298429">
    <property type="component" value="Unassembled WGS sequence"/>
</dbReference>
<proteinExistence type="predicted"/>
<dbReference type="Gene3D" id="3.90.550.10">
    <property type="entry name" value="Spore Coat Polysaccharide Biosynthesis Protein SpsA, Chain A"/>
    <property type="match status" value="1"/>
</dbReference>
<name>A0A5F2BNJ7_9LEPT</name>
<evidence type="ECO:0000259" key="3">
    <source>
        <dbReference type="Pfam" id="PF00483"/>
    </source>
</evidence>
<dbReference type="InterPro" id="IPR050065">
    <property type="entry name" value="GlmU-like"/>
</dbReference>